<evidence type="ECO:0000313" key="1">
    <source>
        <dbReference type="EMBL" id="MBP0601178.1"/>
    </source>
</evidence>
<reference evidence="1 2" key="1">
    <citation type="submission" date="2021-03" db="EMBL/GenBank/DDBJ databases">
        <title>Plant growth promoting bacteria isolated from wild legumes nodules and trapping Phaseolus vulgaris L. nodules in the center and southern Mexico.</title>
        <authorList>
            <person name="Estrada P."/>
        </authorList>
    </citation>
    <scope>NUCLEOTIDE SEQUENCE [LARGE SCALE GENOMIC DNA]</scope>
    <source>
        <strain evidence="1 2">MaGu-431</strain>
    </source>
</reference>
<organism evidence="1 2">
    <name type="scientific">Aeromonas sanarellii</name>
    <dbReference type="NCBI Taxonomy" id="633415"/>
    <lineage>
        <taxon>Bacteria</taxon>
        <taxon>Pseudomonadati</taxon>
        <taxon>Pseudomonadota</taxon>
        <taxon>Gammaproteobacteria</taxon>
        <taxon>Aeromonadales</taxon>
        <taxon>Aeromonadaceae</taxon>
        <taxon>Aeromonas</taxon>
    </lineage>
</organism>
<comment type="caution">
    <text evidence="1">The sequence shown here is derived from an EMBL/GenBank/DDBJ whole genome shotgun (WGS) entry which is preliminary data.</text>
</comment>
<dbReference type="RefSeq" id="WP_209791881.1">
    <property type="nucleotide sequence ID" value="NZ_JAGIQF010000001.1"/>
</dbReference>
<name>A0ABS4B1B3_9GAMM</name>
<protein>
    <submittedName>
        <fullName evidence="1">Uncharacterized protein</fullName>
    </submittedName>
</protein>
<gene>
    <name evidence="1" type="ORF">J8I01_01410</name>
</gene>
<keyword evidence="2" id="KW-1185">Reference proteome</keyword>
<proteinExistence type="predicted"/>
<dbReference type="EMBL" id="JAGIQF010000001">
    <property type="protein sequence ID" value="MBP0601178.1"/>
    <property type="molecule type" value="Genomic_DNA"/>
</dbReference>
<accession>A0ABS4B1B3</accession>
<evidence type="ECO:0000313" key="2">
    <source>
        <dbReference type="Proteomes" id="UP000666661"/>
    </source>
</evidence>
<dbReference type="Proteomes" id="UP000666661">
    <property type="component" value="Unassembled WGS sequence"/>
</dbReference>
<sequence>MSEQFLTFDEIHKNYCDFIDSCSKFNVYTRSVDVQTDKVKECEKYLLKLKEYKHQAAERQNEAAANQFFHMQCMINAMRSSLNMWLKLKSHQFEDSWSNLIDAQEYLSIAIRINDYEGVRTFQSHLKNAERILFPSWNLFNSPGIVETVGNCSICGSLFSSCEHIENEIYMGSLCQRIDRKIIRLDHFAFVENPRDKRCIITTISDEEGNEIDYFTCERTGKTFNNEDGRHIAGRVFRFSTLDVF</sequence>